<evidence type="ECO:0000256" key="3">
    <source>
        <dbReference type="ARBA" id="ARBA00023163"/>
    </source>
</evidence>
<dbReference type="InterPro" id="IPR009057">
    <property type="entry name" value="Homeodomain-like_sf"/>
</dbReference>
<evidence type="ECO:0000256" key="2">
    <source>
        <dbReference type="ARBA" id="ARBA00023125"/>
    </source>
</evidence>
<dbReference type="RefSeq" id="WP_166754560.1">
    <property type="nucleotide sequence ID" value="NZ_BAABJU010000001.1"/>
</dbReference>
<dbReference type="AlphaFoldDB" id="A0A846LLU3"/>
<evidence type="ECO:0000313" key="8">
    <source>
        <dbReference type="Proteomes" id="UP000552836"/>
    </source>
</evidence>
<dbReference type="GO" id="GO:0003700">
    <property type="term" value="F:DNA-binding transcription factor activity"/>
    <property type="evidence" value="ECO:0007669"/>
    <property type="project" value="TreeGrafter"/>
</dbReference>
<dbReference type="GO" id="GO:0000976">
    <property type="term" value="F:transcription cis-regulatory region binding"/>
    <property type="evidence" value="ECO:0007669"/>
    <property type="project" value="TreeGrafter"/>
</dbReference>
<dbReference type="SUPFAM" id="SSF48498">
    <property type="entry name" value="Tetracyclin repressor-like, C-terminal domain"/>
    <property type="match status" value="1"/>
</dbReference>
<dbReference type="PANTHER" id="PTHR30055">
    <property type="entry name" value="HTH-TYPE TRANSCRIPTIONAL REGULATOR RUTR"/>
    <property type="match status" value="1"/>
</dbReference>
<dbReference type="Gene3D" id="1.10.10.60">
    <property type="entry name" value="Homeodomain-like"/>
    <property type="match status" value="1"/>
</dbReference>
<dbReference type="InterPro" id="IPR050109">
    <property type="entry name" value="HTH-type_TetR-like_transc_reg"/>
</dbReference>
<keyword evidence="1" id="KW-0805">Transcription regulation</keyword>
<dbReference type="EMBL" id="JAAMPA010000001">
    <property type="protein sequence ID" value="NIH67082.1"/>
    <property type="molecule type" value="Genomic_DNA"/>
</dbReference>
<dbReference type="InterPro" id="IPR023772">
    <property type="entry name" value="DNA-bd_HTH_TetR-type_CS"/>
</dbReference>
<evidence type="ECO:0000256" key="4">
    <source>
        <dbReference type="PROSITE-ProRule" id="PRU00335"/>
    </source>
</evidence>
<comment type="caution">
    <text evidence="7">The sequence shown here is derived from an EMBL/GenBank/DDBJ whole genome shotgun (WGS) entry which is preliminary data.</text>
</comment>
<dbReference type="SUPFAM" id="SSF46689">
    <property type="entry name" value="Homeodomain-like"/>
    <property type="match status" value="1"/>
</dbReference>
<evidence type="ECO:0000259" key="6">
    <source>
        <dbReference type="PROSITE" id="PS50977"/>
    </source>
</evidence>
<proteinExistence type="predicted"/>
<keyword evidence="3" id="KW-0804">Transcription</keyword>
<dbReference type="PANTHER" id="PTHR30055:SF148">
    <property type="entry name" value="TETR-FAMILY TRANSCRIPTIONAL REGULATOR"/>
    <property type="match status" value="1"/>
</dbReference>
<evidence type="ECO:0000256" key="5">
    <source>
        <dbReference type="SAM" id="MobiDB-lite"/>
    </source>
</evidence>
<gene>
    <name evidence="7" type="ORF">FB380_001528</name>
</gene>
<sequence length="215" mass="22819">MGTAPEEHGDTLHGGRGEARRGSGGRRRDASLDAVILSAAYDVLADAGYEDMTISAVAARAGAGKATLYRRWPTKESLVLAVVAHIGRPPEEQELPDTGDLRTDLLALVDSAWLGGPASRLRGLRGLTSAALHSPRLADALRRQVVDPYTEAYRALLQRAADRGEIAPPTDIAVLAEVVPALATHWLMFGATPPTRASFETAVDQVLLAACRPGR</sequence>
<accession>A0A846LLU3</accession>
<evidence type="ECO:0000313" key="7">
    <source>
        <dbReference type="EMBL" id="NIH67082.1"/>
    </source>
</evidence>
<feature type="DNA-binding region" description="H-T-H motif" evidence="4">
    <location>
        <begin position="53"/>
        <end position="72"/>
    </location>
</feature>
<feature type="region of interest" description="Disordered" evidence="5">
    <location>
        <begin position="1"/>
        <end position="26"/>
    </location>
</feature>
<dbReference type="InterPro" id="IPR036271">
    <property type="entry name" value="Tet_transcr_reg_TetR-rel_C_sf"/>
</dbReference>
<name>A0A846LLU3_9ACTN</name>
<dbReference type="InterPro" id="IPR011075">
    <property type="entry name" value="TetR_C"/>
</dbReference>
<organism evidence="7 8">
    <name type="scientific">Modestobacter marinus</name>
    <dbReference type="NCBI Taxonomy" id="477641"/>
    <lineage>
        <taxon>Bacteria</taxon>
        <taxon>Bacillati</taxon>
        <taxon>Actinomycetota</taxon>
        <taxon>Actinomycetes</taxon>
        <taxon>Geodermatophilales</taxon>
        <taxon>Geodermatophilaceae</taxon>
        <taxon>Modestobacter</taxon>
    </lineage>
</organism>
<reference evidence="7 8" key="1">
    <citation type="submission" date="2020-02" db="EMBL/GenBank/DDBJ databases">
        <title>Sequencing the genomes of 1000 actinobacteria strains.</title>
        <authorList>
            <person name="Klenk H.-P."/>
        </authorList>
    </citation>
    <scope>NUCLEOTIDE SEQUENCE [LARGE SCALE GENOMIC DNA]</scope>
    <source>
        <strain evidence="7 8">DSM 45201</strain>
    </source>
</reference>
<dbReference type="PRINTS" id="PR00455">
    <property type="entry name" value="HTHTETR"/>
</dbReference>
<protein>
    <submittedName>
        <fullName evidence="7">AcrR family transcriptional regulator</fullName>
    </submittedName>
</protein>
<dbReference type="Proteomes" id="UP000552836">
    <property type="component" value="Unassembled WGS sequence"/>
</dbReference>
<dbReference type="PROSITE" id="PS01081">
    <property type="entry name" value="HTH_TETR_1"/>
    <property type="match status" value="1"/>
</dbReference>
<dbReference type="InterPro" id="IPR001647">
    <property type="entry name" value="HTH_TetR"/>
</dbReference>
<dbReference type="Pfam" id="PF16859">
    <property type="entry name" value="TetR_C_11"/>
    <property type="match status" value="1"/>
</dbReference>
<dbReference type="Pfam" id="PF00440">
    <property type="entry name" value="TetR_N"/>
    <property type="match status" value="1"/>
</dbReference>
<dbReference type="PROSITE" id="PS50977">
    <property type="entry name" value="HTH_TETR_2"/>
    <property type="match status" value="1"/>
</dbReference>
<evidence type="ECO:0000256" key="1">
    <source>
        <dbReference type="ARBA" id="ARBA00023015"/>
    </source>
</evidence>
<keyword evidence="2 4" id="KW-0238">DNA-binding</keyword>
<dbReference type="Gene3D" id="1.10.357.10">
    <property type="entry name" value="Tetracycline Repressor, domain 2"/>
    <property type="match status" value="1"/>
</dbReference>
<feature type="domain" description="HTH tetR-type" evidence="6">
    <location>
        <begin position="30"/>
        <end position="90"/>
    </location>
</feature>